<evidence type="ECO:0000256" key="1">
    <source>
        <dbReference type="SAM" id="Phobius"/>
    </source>
</evidence>
<proteinExistence type="predicted"/>
<evidence type="ECO:0000313" key="3">
    <source>
        <dbReference type="Proteomes" id="UP001165430"/>
    </source>
</evidence>
<name>A0ABS9VAR4_9BACT</name>
<dbReference type="EMBL" id="JAKZGO010000005">
    <property type="protein sequence ID" value="MCH7413473.1"/>
    <property type="molecule type" value="Genomic_DNA"/>
</dbReference>
<keyword evidence="1" id="KW-1133">Transmembrane helix</keyword>
<dbReference type="Proteomes" id="UP001165430">
    <property type="component" value="Unassembled WGS sequence"/>
</dbReference>
<keyword evidence="1" id="KW-0472">Membrane</keyword>
<gene>
    <name evidence="2" type="ORF">MM213_08255</name>
</gene>
<feature type="transmembrane region" description="Helical" evidence="1">
    <location>
        <begin position="6"/>
        <end position="24"/>
    </location>
</feature>
<evidence type="ECO:0000313" key="2">
    <source>
        <dbReference type="EMBL" id="MCH7413473.1"/>
    </source>
</evidence>
<evidence type="ECO:0008006" key="4">
    <source>
        <dbReference type="Google" id="ProtNLM"/>
    </source>
</evidence>
<protein>
    <recommendedName>
        <fullName evidence="4">Cardiolipin synthase N-terminal domain-containing protein</fullName>
    </recommendedName>
</protein>
<sequence length="36" mass="4321">MKLIWILIVIFTNPIGTIIYWIIAPNQKSKNFNRFN</sequence>
<accession>A0ABS9VAR4</accession>
<keyword evidence="1" id="KW-0812">Transmembrane</keyword>
<keyword evidence="3" id="KW-1185">Reference proteome</keyword>
<reference evidence="2" key="1">
    <citation type="submission" date="2022-03" db="EMBL/GenBank/DDBJ databases">
        <title>De novo assembled genomes of Belliella spp. (Cyclobacteriaceae) strains.</title>
        <authorList>
            <person name="Szabo A."/>
            <person name="Korponai K."/>
            <person name="Felfoldi T."/>
        </authorList>
    </citation>
    <scope>NUCLEOTIDE SEQUENCE</scope>
    <source>
        <strain evidence="2">DSM 111903</strain>
    </source>
</reference>
<organism evidence="2 3">
    <name type="scientific">Belliella alkalica</name>
    <dbReference type="NCBI Taxonomy" id="1730871"/>
    <lineage>
        <taxon>Bacteria</taxon>
        <taxon>Pseudomonadati</taxon>
        <taxon>Bacteroidota</taxon>
        <taxon>Cytophagia</taxon>
        <taxon>Cytophagales</taxon>
        <taxon>Cyclobacteriaceae</taxon>
        <taxon>Belliella</taxon>
    </lineage>
</organism>
<comment type="caution">
    <text evidence="2">The sequence shown here is derived from an EMBL/GenBank/DDBJ whole genome shotgun (WGS) entry which is preliminary data.</text>
</comment>